<accession>A0ABT8EB35</accession>
<name>A0ABT8EB35_9BACL</name>
<keyword evidence="1" id="KW-1133">Transmembrane helix</keyword>
<protein>
    <submittedName>
        <fullName evidence="2">Uncharacterized protein</fullName>
    </submittedName>
</protein>
<feature type="transmembrane region" description="Helical" evidence="1">
    <location>
        <begin position="40"/>
        <end position="57"/>
    </location>
</feature>
<feature type="transmembrane region" description="Helical" evidence="1">
    <location>
        <begin position="77"/>
        <end position="97"/>
    </location>
</feature>
<evidence type="ECO:0000256" key="1">
    <source>
        <dbReference type="SAM" id="Phobius"/>
    </source>
</evidence>
<proteinExistence type="predicted"/>
<evidence type="ECO:0000313" key="2">
    <source>
        <dbReference type="EMBL" id="MDN4075114.1"/>
    </source>
</evidence>
<keyword evidence="1" id="KW-0812">Transmembrane</keyword>
<organism evidence="2 3">
    <name type="scientific">Fictibacillus terranigra</name>
    <dbReference type="NCBI Taxonomy" id="3058424"/>
    <lineage>
        <taxon>Bacteria</taxon>
        <taxon>Bacillati</taxon>
        <taxon>Bacillota</taxon>
        <taxon>Bacilli</taxon>
        <taxon>Bacillales</taxon>
        <taxon>Fictibacillaceae</taxon>
        <taxon>Fictibacillus</taxon>
    </lineage>
</organism>
<keyword evidence="3" id="KW-1185">Reference proteome</keyword>
<keyword evidence="1" id="KW-0472">Membrane</keyword>
<dbReference type="EMBL" id="JAUHLN010000004">
    <property type="protein sequence ID" value="MDN4075114.1"/>
    <property type="molecule type" value="Genomic_DNA"/>
</dbReference>
<feature type="transmembrane region" description="Helical" evidence="1">
    <location>
        <begin position="117"/>
        <end position="138"/>
    </location>
</feature>
<comment type="caution">
    <text evidence="2">The sequence shown here is derived from an EMBL/GenBank/DDBJ whole genome shotgun (WGS) entry which is preliminary data.</text>
</comment>
<sequence length="173" mass="19538">MILIEIHIVALDILPDPAGYYLVFSGIVMLKKDSPAVAKAKYLALGLVFLSIPAVFIQQNSMGSTAEKVFDLSFWPIYTQVIAILKLILVFYVFNILLDIARRKGDQQLCASARHRLIAYMAVMLILNITLPFTMNFIGTLVTAYTVLFLLLSLLAEIMFLLLLRKYRKIFSS</sequence>
<evidence type="ECO:0000313" key="3">
    <source>
        <dbReference type="Proteomes" id="UP001168694"/>
    </source>
</evidence>
<reference evidence="2" key="1">
    <citation type="submission" date="2023-06" db="EMBL/GenBank/DDBJ databases">
        <title>Draft Genome Sequences of Representative Paenibacillus Polymyxa, Bacillus cereus, Fictibacillus sp., and Brevibacillus agri Strains Isolated from Amazonian Dark Earth.</title>
        <authorList>
            <person name="Pellegrinetti T.A."/>
            <person name="Cunha I.C.M."/>
            <person name="Chaves M.G."/>
            <person name="Freitas A.S."/>
            <person name="Silva A.V.R."/>
            <person name="Tsai S.M."/>
            <person name="Mendes L.W."/>
        </authorList>
    </citation>
    <scope>NUCLEOTIDE SEQUENCE</scope>
    <source>
        <strain evidence="2">CENA-BCM004</strain>
    </source>
</reference>
<gene>
    <name evidence="2" type="ORF">QYF49_19270</name>
</gene>
<feature type="transmembrane region" description="Helical" evidence="1">
    <location>
        <begin position="144"/>
        <end position="164"/>
    </location>
</feature>
<dbReference type="Proteomes" id="UP001168694">
    <property type="component" value="Unassembled WGS sequence"/>
</dbReference>
<dbReference type="RefSeq" id="WP_290401224.1">
    <property type="nucleotide sequence ID" value="NZ_JAUHLN010000004.1"/>
</dbReference>